<evidence type="ECO:0000313" key="3">
    <source>
        <dbReference type="Proteomes" id="UP000253141"/>
    </source>
</evidence>
<organism evidence="2 3">
    <name type="scientific">Runella aurantiaca</name>
    <dbReference type="NCBI Taxonomy" id="2282308"/>
    <lineage>
        <taxon>Bacteria</taxon>
        <taxon>Pseudomonadati</taxon>
        <taxon>Bacteroidota</taxon>
        <taxon>Cytophagia</taxon>
        <taxon>Cytophagales</taxon>
        <taxon>Spirosomataceae</taxon>
        <taxon>Runella</taxon>
    </lineage>
</organism>
<comment type="caution">
    <text evidence="2">The sequence shown here is derived from an EMBL/GenBank/DDBJ whole genome shotgun (WGS) entry which is preliminary data.</text>
</comment>
<dbReference type="InterPro" id="IPR006482">
    <property type="entry name" value="Cas7_Csh2/Csh2"/>
</dbReference>
<accession>A0A369HYL6</accession>
<evidence type="ECO:0000256" key="1">
    <source>
        <dbReference type="SAM" id="Coils"/>
    </source>
</evidence>
<feature type="coiled-coil region" evidence="1">
    <location>
        <begin position="253"/>
        <end position="280"/>
    </location>
</feature>
<dbReference type="NCBIfam" id="TIGR02590">
    <property type="entry name" value="cas_Csh2"/>
    <property type="match status" value="1"/>
</dbReference>
<dbReference type="OrthoDB" id="9776792at2"/>
<evidence type="ECO:0000313" key="2">
    <source>
        <dbReference type="EMBL" id="RDB02448.1"/>
    </source>
</evidence>
<name>A0A369HYL6_9BACT</name>
<reference evidence="2 3" key="1">
    <citation type="submission" date="2018-07" db="EMBL/GenBank/DDBJ databases">
        <title>Genome analysis of Runella aurantiaca.</title>
        <authorList>
            <person name="Yang X."/>
        </authorList>
    </citation>
    <scope>NUCLEOTIDE SEQUENCE [LARGE SCALE GENOMIC DNA]</scope>
    <source>
        <strain evidence="2 3">YX9</strain>
    </source>
</reference>
<proteinExistence type="predicted"/>
<protein>
    <submittedName>
        <fullName evidence="2">Type I-B CRISPR-associated protein Cas7/Csh2</fullName>
    </submittedName>
</protein>
<sequence>MSDTIKNRSEILFLYEIENANPNGDPMNENRPRFDSEDGTALVSDVRIKRTIRDYWYEYKGFNGKEGKDIFVRETEYQDGDKSYISDGKRRAKAFGESRERVLKECIDIRVFGGVIPLEKDSITLTGPVQFQMGRSLHQTEVTTEQGTGAFASGDKKSQATFRTEYKLPYALIGVNGIVNEKAAQYSTMSEDDKSLLLEGIWEGTKNLISRSKFGQSPVLLINIDYKEAFYIGNLRQRIKIISGKNDLEIRGLEDVTLDISDLTTELKKYSDKIDKITVKADSRLKIQSHGEVVSIQNETIDLNAL</sequence>
<keyword evidence="1" id="KW-0175">Coiled coil</keyword>
<dbReference type="InterPro" id="IPR013419">
    <property type="entry name" value="CRISPR-assoc_prot_Cas7/Csh2"/>
</dbReference>
<gene>
    <name evidence="2" type="primary">cas7b</name>
    <name evidence="2" type="ORF">DVG78_28805</name>
</gene>
<dbReference type="Pfam" id="PF05107">
    <property type="entry name" value="Cas_Cas7"/>
    <property type="match status" value="1"/>
</dbReference>
<dbReference type="RefSeq" id="WP_114464475.1">
    <property type="nucleotide sequence ID" value="NZ_QPIW01000043.1"/>
</dbReference>
<dbReference type="NCBIfam" id="TIGR01595">
    <property type="entry name" value="cas_CT1132"/>
    <property type="match status" value="1"/>
</dbReference>
<keyword evidence="3" id="KW-1185">Reference proteome</keyword>
<dbReference type="GO" id="GO:0043571">
    <property type="term" value="P:maintenance of CRISPR repeat elements"/>
    <property type="evidence" value="ECO:0007669"/>
    <property type="project" value="InterPro"/>
</dbReference>
<dbReference type="Proteomes" id="UP000253141">
    <property type="component" value="Unassembled WGS sequence"/>
</dbReference>
<dbReference type="AlphaFoldDB" id="A0A369HYL6"/>
<dbReference type="EMBL" id="QPIW01000043">
    <property type="protein sequence ID" value="RDB02448.1"/>
    <property type="molecule type" value="Genomic_DNA"/>
</dbReference>